<dbReference type="Proteomes" id="UP000185744">
    <property type="component" value="Unassembled WGS sequence"/>
</dbReference>
<keyword evidence="1" id="KW-0812">Transmembrane</keyword>
<evidence type="ECO:0000313" key="3">
    <source>
        <dbReference type="Proteomes" id="UP000185744"/>
    </source>
</evidence>
<dbReference type="STRING" id="1903181.BTN85_1443"/>
<comment type="caution">
    <text evidence="2">The sequence shown here is derived from an EMBL/GenBank/DDBJ whole genome shotgun (WGS) entry which is preliminary data.</text>
</comment>
<dbReference type="InParanoid" id="A0A1Q6DX74"/>
<protein>
    <submittedName>
        <fullName evidence="2">Uncharacterized protein</fullName>
    </submittedName>
</protein>
<reference evidence="2" key="1">
    <citation type="submission" date="2016-12" db="EMBL/GenBank/DDBJ databases">
        <title>Discovery of methanogenic haloarchaea.</title>
        <authorList>
            <person name="Sorokin D.Y."/>
            <person name="Makarova K.S."/>
            <person name="Abbas B."/>
            <person name="Ferrer M."/>
            <person name="Golyshin P.N."/>
        </authorList>
    </citation>
    <scope>NUCLEOTIDE SEQUENCE [LARGE SCALE GENOMIC DNA]</scope>
    <source>
        <strain evidence="2">HMET1</strain>
    </source>
</reference>
<dbReference type="EMBL" id="MSDW01000001">
    <property type="protein sequence ID" value="OKY78938.1"/>
    <property type="molecule type" value="Genomic_DNA"/>
</dbReference>
<sequence length="84" mass="9943">MKLKRILLDKIKYIDLIEVLLAIFWLLGIYVLLDWSLGAFRERVDTAGGFFILMLIIWITIGLLAYMWKKPRKDTKNNTKNLEN</sequence>
<feature type="transmembrane region" description="Helical" evidence="1">
    <location>
        <begin position="48"/>
        <end position="68"/>
    </location>
</feature>
<accession>A0A1Q6DX74</accession>
<keyword evidence="3" id="KW-1185">Reference proteome</keyword>
<keyword evidence="1" id="KW-1133">Transmembrane helix</keyword>
<feature type="transmembrane region" description="Helical" evidence="1">
    <location>
        <begin position="12"/>
        <end position="33"/>
    </location>
</feature>
<keyword evidence="1" id="KW-0472">Membrane</keyword>
<proteinExistence type="predicted"/>
<organism evidence="2 3">
    <name type="scientific">Methanohalarchaeum thermophilum</name>
    <dbReference type="NCBI Taxonomy" id="1903181"/>
    <lineage>
        <taxon>Archaea</taxon>
        <taxon>Methanobacteriati</taxon>
        <taxon>Methanobacteriota</taxon>
        <taxon>Methanonatronarchaeia</taxon>
        <taxon>Methanonatronarchaeales</taxon>
        <taxon>Methanonatronarchaeaceae</taxon>
        <taxon>Candidatus Methanohalarchaeum</taxon>
    </lineage>
</organism>
<evidence type="ECO:0000313" key="2">
    <source>
        <dbReference type="EMBL" id="OKY78938.1"/>
    </source>
</evidence>
<dbReference type="AlphaFoldDB" id="A0A1Q6DX74"/>
<evidence type="ECO:0000256" key="1">
    <source>
        <dbReference type="SAM" id="Phobius"/>
    </source>
</evidence>
<name>A0A1Q6DX74_METT1</name>
<gene>
    <name evidence="2" type="ORF">BTN85_1443</name>
</gene>